<reference evidence="7 8" key="1">
    <citation type="submission" date="2019-08" db="EMBL/GenBank/DDBJ databases">
        <authorList>
            <person name="Dhanesh K."/>
            <person name="Kumar G."/>
            <person name="Sasikala C."/>
            <person name="Venkata Ramana C."/>
        </authorList>
    </citation>
    <scope>NUCLEOTIDE SEQUENCE [LARGE SCALE GENOMIC DNA]</scope>
    <source>
        <strain evidence="7 8">JC645</strain>
    </source>
</reference>
<dbReference type="SUPFAM" id="SSF53167">
    <property type="entry name" value="Purine and uridine phosphorylases"/>
    <property type="match status" value="1"/>
</dbReference>
<keyword evidence="8" id="KW-1185">Reference proteome</keyword>
<dbReference type="GO" id="GO:0004731">
    <property type="term" value="F:purine-nucleoside phosphorylase activity"/>
    <property type="evidence" value="ECO:0007669"/>
    <property type="project" value="UniProtKB-EC"/>
</dbReference>
<evidence type="ECO:0000256" key="1">
    <source>
        <dbReference type="ARBA" id="ARBA00005058"/>
    </source>
</evidence>
<evidence type="ECO:0000256" key="4">
    <source>
        <dbReference type="ARBA" id="ARBA00022679"/>
    </source>
</evidence>
<dbReference type="Pfam" id="PF01048">
    <property type="entry name" value="PNP_UDP_1"/>
    <property type="match status" value="1"/>
</dbReference>
<evidence type="ECO:0000256" key="5">
    <source>
        <dbReference type="PIRNR" id="PIRNR000477"/>
    </source>
</evidence>
<organism evidence="7 8">
    <name type="scientific">Roseiconus nitratireducens</name>
    <dbReference type="NCBI Taxonomy" id="2605748"/>
    <lineage>
        <taxon>Bacteria</taxon>
        <taxon>Pseudomonadati</taxon>
        <taxon>Planctomycetota</taxon>
        <taxon>Planctomycetia</taxon>
        <taxon>Pirellulales</taxon>
        <taxon>Pirellulaceae</taxon>
        <taxon>Roseiconus</taxon>
    </lineage>
</organism>
<protein>
    <recommendedName>
        <fullName evidence="5">Purine nucleoside phosphorylase</fullName>
        <ecNumber evidence="5">2.4.2.1</ecNumber>
    </recommendedName>
    <alternativeName>
        <fullName evidence="5">Inosine-guanosine phosphorylase</fullName>
    </alternativeName>
</protein>
<keyword evidence="3 5" id="KW-0328">Glycosyltransferase</keyword>
<dbReference type="EC" id="2.4.2.1" evidence="5"/>
<dbReference type="CDD" id="cd09009">
    <property type="entry name" value="PNP-EcPNPII_like"/>
    <property type="match status" value="1"/>
</dbReference>
<evidence type="ECO:0000313" key="7">
    <source>
        <dbReference type="EMBL" id="KAA5540070.1"/>
    </source>
</evidence>
<comment type="pathway">
    <text evidence="1 5">Purine metabolism; purine nucleoside salvage.</text>
</comment>
<proteinExistence type="inferred from homology"/>
<evidence type="ECO:0000256" key="3">
    <source>
        <dbReference type="ARBA" id="ARBA00022676"/>
    </source>
</evidence>
<comment type="caution">
    <text evidence="7">The sequence shown here is derived from an EMBL/GenBank/DDBJ whole genome shotgun (WGS) entry which is preliminary data.</text>
</comment>
<dbReference type="NCBIfam" id="TIGR01700">
    <property type="entry name" value="PNPH"/>
    <property type="match status" value="1"/>
</dbReference>
<dbReference type="NCBIfam" id="NF006054">
    <property type="entry name" value="PRK08202.1"/>
    <property type="match status" value="1"/>
</dbReference>
<comment type="function">
    <text evidence="5">The purine nucleoside phosphorylases catalyze the phosphorolytic breakdown of the N-glycosidic bond in the beta-(deoxy)ribonucleoside molecules, with the formation of the corresponding free purine bases and pentose-1-phosphate.</text>
</comment>
<evidence type="ECO:0000256" key="2">
    <source>
        <dbReference type="ARBA" id="ARBA00006751"/>
    </source>
</evidence>
<name>A0A5M6D071_9BACT</name>
<dbReference type="UniPathway" id="UPA00606"/>
<dbReference type="EMBL" id="VWOX01000015">
    <property type="protein sequence ID" value="KAA5540070.1"/>
    <property type="molecule type" value="Genomic_DNA"/>
</dbReference>
<dbReference type="InterPro" id="IPR000845">
    <property type="entry name" value="Nucleoside_phosphorylase_d"/>
</dbReference>
<sequence>MLDLYEKIEDAVAVIRKEFDETPRVAIVLGTGLGGLVEKIDVKASIDYGDIPHFPTSTATGHRGRLVCGHYRGVPVMAMEGRFHLYEGYSLKQITLPIRVFKRLGAELLIVSNACGGLNPYYQGGDIMMIEDQINLMGDNPLIGINDDRLGPRFPDMCEPYDQQWIDRAMALARREDMVLHKGVFVAVAGPNLETRAEYRFLRTIGADVVGMSTVPETIVAVHCGLKVVGVSVITDMCLPDSLKPANVEEIIATAQSAAPKLETLVGGLVVQAGQTRVA</sequence>
<dbReference type="NCBIfam" id="TIGR01697">
    <property type="entry name" value="PNPH-PUNA-XAPA"/>
    <property type="match status" value="1"/>
</dbReference>
<dbReference type="PIRSF" id="PIRSF000477">
    <property type="entry name" value="PurNPase"/>
    <property type="match status" value="1"/>
</dbReference>
<dbReference type="PANTHER" id="PTHR11904">
    <property type="entry name" value="METHYLTHIOADENOSINE/PURINE NUCLEOSIDE PHOSPHORYLASE"/>
    <property type="match status" value="1"/>
</dbReference>
<dbReference type="AlphaFoldDB" id="A0A5M6D071"/>
<accession>A0A5M6D071</accession>
<dbReference type="PANTHER" id="PTHR11904:SF9">
    <property type="entry name" value="PURINE NUCLEOSIDE PHOSPHORYLASE-RELATED"/>
    <property type="match status" value="1"/>
</dbReference>
<dbReference type="Gene3D" id="3.40.50.1580">
    <property type="entry name" value="Nucleoside phosphorylase domain"/>
    <property type="match status" value="1"/>
</dbReference>
<dbReference type="InterPro" id="IPR035994">
    <property type="entry name" value="Nucleoside_phosphorylase_sf"/>
</dbReference>
<evidence type="ECO:0000259" key="6">
    <source>
        <dbReference type="Pfam" id="PF01048"/>
    </source>
</evidence>
<comment type="similarity">
    <text evidence="2 5">Belongs to the PNP/MTAP phosphorylase family.</text>
</comment>
<gene>
    <name evidence="7" type="ORF">FYK55_22440</name>
</gene>
<dbReference type="InterPro" id="IPR011270">
    <property type="entry name" value="Pur_Nuc_Pase_Ino/Guo-sp"/>
</dbReference>
<dbReference type="RefSeq" id="WP_150078863.1">
    <property type="nucleotide sequence ID" value="NZ_VWOX01000015.1"/>
</dbReference>
<keyword evidence="4 5" id="KW-0808">Transferase</keyword>
<dbReference type="GO" id="GO:0009116">
    <property type="term" value="P:nucleoside metabolic process"/>
    <property type="evidence" value="ECO:0007669"/>
    <property type="project" value="InterPro"/>
</dbReference>
<evidence type="ECO:0000313" key="8">
    <source>
        <dbReference type="Proteomes" id="UP000324479"/>
    </source>
</evidence>
<dbReference type="GO" id="GO:0005737">
    <property type="term" value="C:cytoplasm"/>
    <property type="evidence" value="ECO:0007669"/>
    <property type="project" value="TreeGrafter"/>
</dbReference>
<dbReference type="InterPro" id="IPR011268">
    <property type="entry name" value="Purine_phosphorylase"/>
</dbReference>
<feature type="domain" description="Nucleoside phosphorylase" evidence="6">
    <location>
        <begin position="24"/>
        <end position="266"/>
    </location>
</feature>
<dbReference type="Proteomes" id="UP000324479">
    <property type="component" value="Unassembled WGS sequence"/>
</dbReference>